<feature type="signal peptide" evidence="2">
    <location>
        <begin position="1"/>
        <end position="19"/>
    </location>
</feature>
<dbReference type="InterPro" id="IPR050373">
    <property type="entry name" value="Fibrinogen_C-term_domain"/>
</dbReference>
<evidence type="ECO:0000256" key="2">
    <source>
        <dbReference type="SAM" id="SignalP"/>
    </source>
</evidence>
<dbReference type="Proteomes" id="UP000694845">
    <property type="component" value="Unplaced"/>
</dbReference>
<dbReference type="GO" id="GO:0005615">
    <property type="term" value="C:extracellular space"/>
    <property type="evidence" value="ECO:0007669"/>
    <property type="project" value="TreeGrafter"/>
</dbReference>
<dbReference type="OMA" id="TGWLVIQ"/>
<proteinExistence type="predicted"/>
<dbReference type="Gene3D" id="3.90.215.10">
    <property type="entry name" value="Gamma Fibrinogen, chain A, domain 1"/>
    <property type="match status" value="1"/>
</dbReference>
<dbReference type="CDD" id="cd00087">
    <property type="entry name" value="FReD"/>
    <property type="match status" value="1"/>
</dbReference>
<dbReference type="NCBIfam" id="NF040941">
    <property type="entry name" value="GGGWT_bact"/>
    <property type="match status" value="1"/>
</dbReference>
<evidence type="ECO:0000313" key="4">
    <source>
        <dbReference type="Proteomes" id="UP000694845"/>
    </source>
</evidence>
<dbReference type="OrthoDB" id="7972392at2759"/>
<keyword evidence="2" id="KW-0732">Signal</keyword>
<dbReference type="InterPro" id="IPR014716">
    <property type="entry name" value="Fibrinogen_a/b/g_C_1"/>
</dbReference>
<dbReference type="SMART" id="SM00186">
    <property type="entry name" value="FBG"/>
    <property type="match status" value="1"/>
</dbReference>
<keyword evidence="4" id="KW-1185">Reference proteome</keyword>
<dbReference type="FunFam" id="3.90.215.10:FF:000001">
    <property type="entry name" value="Tenascin isoform 1"/>
    <property type="match status" value="1"/>
</dbReference>
<evidence type="ECO:0000259" key="3">
    <source>
        <dbReference type="PROSITE" id="PS51406"/>
    </source>
</evidence>
<dbReference type="PROSITE" id="PS51406">
    <property type="entry name" value="FIBRINOGEN_C_2"/>
    <property type="match status" value="1"/>
</dbReference>
<dbReference type="InterPro" id="IPR002181">
    <property type="entry name" value="Fibrinogen_a/b/g_C_dom"/>
</dbReference>
<evidence type="ECO:0000313" key="5">
    <source>
        <dbReference type="RefSeq" id="XP_022097048.1"/>
    </source>
</evidence>
<dbReference type="SUPFAM" id="SSF56496">
    <property type="entry name" value="Fibrinogen C-terminal domain-like"/>
    <property type="match status" value="1"/>
</dbReference>
<protein>
    <submittedName>
        <fullName evidence="5">Ficolin-1-like isoform X2</fullName>
    </submittedName>
</protein>
<keyword evidence="1" id="KW-1015">Disulfide bond</keyword>
<dbReference type="RefSeq" id="XP_022097048.1">
    <property type="nucleotide sequence ID" value="XM_022241356.1"/>
</dbReference>
<dbReference type="PANTHER" id="PTHR19143:SF458">
    <property type="entry name" value="FIBRINOGEN C-TERMINAL DOMAIN-CONTAINING PROTEIN-RELATED"/>
    <property type="match status" value="1"/>
</dbReference>
<accession>A0A8B7YUS6</accession>
<dbReference type="PANTHER" id="PTHR19143">
    <property type="entry name" value="FIBRINOGEN/TENASCIN/ANGIOPOEITIN"/>
    <property type="match status" value="1"/>
</dbReference>
<sequence>MTSFKHIAILALIAIGAFANDAVNDDPILEREAKGLKAQGLYQQQVIINPQDDPACSGTVFTPPTSPKDCSEAFTNGATASGVYTVQPEDDGSPFEVYCDMETDGGGWTVFQRRQDGSVDFYLGWESYRQGFGNLDGEFWLGNDNLHRLTAQGDYRLRVDLEDFENNTRYAVYNSFRVANASTNYQLTVGNYSGTAGDSLLYHNNQAFSTRDRDNDSSSGNCATGYAGSWWYNACFRSNLNANYLRGQTSVYGKGVVWRSWRGYYYSLKHSEMKIKA</sequence>
<dbReference type="GeneID" id="110982720"/>
<dbReference type="InterPro" id="IPR036056">
    <property type="entry name" value="Fibrinogen-like_C"/>
</dbReference>
<feature type="chain" id="PRO_5034289241" evidence="2">
    <location>
        <begin position="20"/>
        <end position="277"/>
    </location>
</feature>
<evidence type="ECO:0000256" key="1">
    <source>
        <dbReference type="ARBA" id="ARBA00023157"/>
    </source>
</evidence>
<organism evidence="4 5">
    <name type="scientific">Acanthaster planci</name>
    <name type="common">Crown-of-thorns starfish</name>
    <dbReference type="NCBI Taxonomy" id="133434"/>
    <lineage>
        <taxon>Eukaryota</taxon>
        <taxon>Metazoa</taxon>
        <taxon>Echinodermata</taxon>
        <taxon>Eleutherozoa</taxon>
        <taxon>Asterozoa</taxon>
        <taxon>Asteroidea</taxon>
        <taxon>Valvatacea</taxon>
        <taxon>Valvatida</taxon>
        <taxon>Acanthasteridae</taxon>
        <taxon>Acanthaster</taxon>
    </lineage>
</organism>
<gene>
    <name evidence="5" type="primary">LOC110982720</name>
</gene>
<dbReference type="Pfam" id="PF00147">
    <property type="entry name" value="Fibrinogen_C"/>
    <property type="match status" value="1"/>
</dbReference>
<feature type="domain" description="Fibrinogen C-terminal" evidence="3">
    <location>
        <begin position="61"/>
        <end position="277"/>
    </location>
</feature>
<name>A0A8B7YUS6_ACAPL</name>
<dbReference type="AlphaFoldDB" id="A0A8B7YUS6"/>
<reference evidence="5" key="1">
    <citation type="submission" date="2025-08" db="UniProtKB">
        <authorList>
            <consortium name="RefSeq"/>
        </authorList>
    </citation>
    <scope>IDENTIFICATION</scope>
</reference>